<dbReference type="PANTHER" id="PTHR36974">
    <property type="entry name" value="MEMBRANE PROTEIN-RELATED"/>
    <property type="match status" value="1"/>
</dbReference>
<accession>A0A6J6I1X6</accession>
<feature type="transmembrane region" description="Helical" evidence="1">
    <location>
        <begin position="69"/>
        <end position="89"/>
    </location>
</feature>
<dbReference type="EMBL" id="CAEZVD010000021">
    <property type="protein sequence ID" value="CAB4618623.1"/>
    <property type="molecule type" value="Genomic_DNA"/>
</dbReference>
<gene>
    <name evidence="2" type="ORF">UFOPK1909_00385</name>
</gene>
<dbReference type="AlphaFoldDB" id="A0A6J6I1X6"/>
<name>A0A6J6I1X6_9ZZZZ</name>
<keyword evidence="1" id="KW-1133">Transmembrane helix</keyword>
<organism evidence="2">
    <name type="scientific">freshwater metagenome</name>
    <dbReference type="NCBI Taxonomy" id="449393"/>
    <lineage>
        <taxon>unclassified sequences</taxon>
        <taxon>metagenomes</taxon>
        <taxon>ecological metagenomes</taxon>
    </lineage>
</organism>
<feature type="transmembrane region" description="Helical" evidence="1">
    <location>
        <begin position="39"/>
        <end position="62"/>
    </location>
</feature>
<evidence type="ECO:0000313" key="2">
    <source>
        <dbReference type="EMBL" id="CAB4618623.1"/>
    </source>
</evidence>
<feature type="transmembrane region" description="Helical" evidence="1">
    <location>
        <begin position="95"/>
        <end position="116"/>
    </location>
</feature>
<keyword evidence="1" id="KW-0472">Membrane</keyword>
<dbReference type="PANTHER" id="PTHR36974:SF1">
    <property type="entry name" value="DOXX FAMILY MEMBRANE PROTEIN"/>
    <property type="match status" value="1"/>
</dbReference>
<evidence type="ECO:0000256" key="1">
    <source>
        <dbReference type="SAM" id="Phobius"/>
    </source>
</evidence>
<sequence>MGKLPIGTWILIAMFTASGVLHLLSPESFAWLMWPMNEALFILLITASGIAELICAVGLLLRHPWAGRLTALTLIAVWPANIWYAFDVIATGQEIWLIIAAWVRLPLQVLLIWFAWKSPKKYSRSQTLKYLQ</sequence>
<protein>
    <submittedName>
        <fullName evidence="2">Unannotated protein</fullName>
    </submittedName>
</protein>
<reference evidence="2" key="1">
    <citation type="submission" date="2020-05" db="EMBL/GenBank/DDBJ databases">
        <authorList>
            <person name="Chiriac C."/>
            <person name="Salcher M."/>
            <person name="Ghai R."/>
            <person name="Kavagutti S V."/>
        </authorList>
    </citation>
    <scope>NUCLEOTIDE SEQUENCE</scope>
</reference>
<proteinExistence type="predicted"/>
<keyword evidence="1" id="KW-0812">Transmembrane</keyword>